<dbReference type="Pfam" id="PF04857">
    <property type="entry name" value="CAF1"/>
    <property type="match status" value="1"/>
</dbReference>
<dbReference type="PANTHER" id="PTHR15092">
    <property type="entry name" value="POLY A -SPECIFIC RIBONUCLEASE/TARGET OF EGR1, MEMBER 1"/>
    <property type="match status" value="1"/>
</dbReference>
<dbReference type="GO" id="GO:0003723">
    <property type="term" value="F:RNA binding"/>
    <property type="evidence" value="ECO:0007669"/>
    <property type="project" value="TreeGrafter"/>
</dbReference>
<reference evidence="3" key="1">
    <citation type="submission" date="2022-08" db="EMBL/GenBank/DDBJ databases">
        <title>Novel sulfate-reducing endosymbionts in the free-living metamonad Anaeramoeba.</title>
        <authorList>
            <person name="Jerlstrom-Hultqvist J."/>
            <person name="Cepicka I."/>
            <person name="Gallot-Lavallee L."/>
            <person name="Salas-Leiva D."/>
            <person name="Curtis B.A."/>
            <person name="Zahonova K."/>
            <person name="Pipaliya S."/>
            <person name="Dacks J."/>
            <person name="Roger A.J."/>
        </authorList>
    </citation>
    <scope>NUCLEOTIDE SEQUENCE</scope>
    <source>
        <strain evidence="3">Schooner1</strain>
    </source>
</reference>
<comment type="caution">
    <text evidence="2">The sequence shown here is derived from an EMBL/GenBank/DDBJ whole genome shotgun (WGS) entry which is preliminary data.</text>
</comment>
<dbReference type="InterPro" id="IPR036397">
    <property type="entry name" value="RNaseH_sf"/>
</dbReference>
<organism evidence="2 4">
    <name type="scientific">Anaeramoeba flamelloides</name>
    <dbReference type="NCBI Taxonomy" id="1746091"/>
    <lineage>
        <taxon>Eukaryota</taxon>
        <taxon>Metamonada</taxon>
        <taxon>Anaeramoebidae</taxon>
        <taxon>Anaeramoeba</taxon>
    </lineage>
</organism>
<sequence>MDVTISNWEGIKPDLLQDLECCNFVSFDFELTGLSLTQPPMFYNLDLYYKFHKESVSSFLTIQLGVTTHHYSQKKDKWAANSYNIWMFPISSRKDPKIKNFSCSAFEFLRSHNFDFNKWIDEGISWKRLSEFESGLGNIKKDQKLIEEWAKKEMSLQERAKGPFPQTQNKIRKEQVKQQVLEEYYNVCEQVSEWVDSEGKEFKYNQRSPFARRYWYQKFRKKYPNLLIDTSYENGKHMFCLKKCNEEEMKDHYLQKIQDKIFYQHEQLEITEIFLTIKENKIPIVGHNCWLDLLHLYNTFIDDLPETLKEFKTKVRQNFGPIYDTKAITELSGCEKLNGIGATNTSLSFLYNEVKELKKPQIEISADRYQTSEFCHEAGYDSLMTGVIFLRLSEILLQNEEHDSRDQNNRKRQLNAIGCDQNFVLKSIVNQEFNGKVKMFRCMPNMINLFGQDIEINLDRMFYLYDFNKEWDNNKIFTTFEYQKNIFKINWIDDVSCFIELKHKNRVSDFKKKFVNNKNTRKKKNQEYLMKTYLDYQRQFF</sequence>
<dbReference type="SUPFAM" id="SSF53098">
    <property type="entry name" value="Ribonuclease H-like"/>
    <property type="match status" value="1"/>
</dbReference>
<dbReference type="AlphaFoldDB" id="A0AAV7ZDX5"/>
<dbReference type="PANTHER" id="PTHR15092:SF22">
    <property type="entry name" value="POLY(A)-SPECIFIC RIBONUCLEASE PNLDC1"/>
    <property type="match status" value="1"/>
</dbReference>
<dbReference type="Gene3D" id="3.30.420.10">
    <property type="entry name" value="Ribonuclease H-like superfamily/Ribonuclease H"/>
    <property type="match status" value="2"/>
</dbReference>
<evidence type="ECO:0000313" key="2">
    <source>
        <dbReference type="EMBL" id="KAJ3438378.1"/>
    </source>
</evidence>
<name>A0AAV7ZDX5_9EUKA</name>
<dbReference type="InterPro" id="IPR012337">
    <property type="entry name" value="RNaseH-like_sf"/>
</dbReference>
<dbReference type="GO" id="GO:0000175">
    <property type="term" value="F:3'-5'-RNA exonuclease activity"/>
    <property type="evidence" value="ECO:0007669"/>
    <property type="project" value="TreeGrafter"/>
</dbReference>
<dbReference type="InterPro" id="IPR006941">
    <property type="entry name" value="RNase_CAF1"/>
</dbReference>
<dbReference type="EMBL" id="JAOAOG010000302">
    <property type="protein sequence ID" value="KAJ6231158.1"/>
    <property type="molecule type" value="Genomic_DNA"/>
</dbReference>
<evidence type="ECO:0000313" key="4">
    <source>
        <dbReference type="Proteomes" id="UP001146793"/>
    </source>
</evidence>
<dbReference type="InterPro" id="IPR051181">
    <property type="entry name" value="CAF1_poly(A)_ribonucleases"/>
</dbReference>
<dbReference type="InterPro" id="IPR012677">
    <property type="entry name" value="Nucleotide-bd_a/b_plait_sf"/>
</dbReference>
<comment type="similarity">
    <text evidence="1">Belongs to the CAF1 family.</text>
</comment>
<keyword evidence="5" id="KW-1185">Reference proteome</keyword>
<evidence type="ECO:0000313" key="5">
    <source>
        <dbReference type="Proteomes" id="UP001150062"/>
    </source>
</evidence>
<dbReference type="Proteomes" id="UP001146793">
    <property type="component" value="Unassembled WGS sequence"/>
</dbReference>
<dbReference type="EMBL" id="JANTQA010000033">
    <property type="protein sequence ID" value="KAJ3438378.1"/>
    <property type="molecule type" value="Genomic_DNA"/>
</dbReference>
<accession>A0AAV7ZDX5</accession>
<dbReference type="Proteomes" id="UP001150062">
    <property type="component" value="Unassembled WGS sequence"/>
</dbReference>
<reference evidence="2" key="2">
    <citation type="submission" date="2022-08" db="EMBL/GenBank/DDBJ databases">
        <title>Novel sulphate-reducing endosymbionts in the free-living metamonad Anaeramoeba.</title>
        <authorList>
            <person name="Jerlstrom-Hultqvist J."/>
            <person name="Cepicka I."/>
            <person name="Gallot-Lavallee L."/>
            <person name="Salas-Leiva D."/>
            <person name="Curtis B.A."/>
            <person name="Zahonova K."/>
            <person name="Pipaliya S."/>
            <person name="Dacks J."/>
            <person name="Roger A.J."/>
        </authorList>
    </citation>
    <scope>NUCLEOTIDE SEQUENCE</scope>
    <source>
        <strain evidence="2">Busselton2</strain>
    </source>
</reference>
<evidence type="ECO:0000256" key="1">
    <source>
        <dbReference type="ARBA" id="ARBA00008372"/>
    </source>
</evidence>
<evidence type="ECO:0000313" key="3">
    <source>
        <dbReference type="EMBL" id="KAJ6231158.1"/>
    </source>
</evidence>
<protein>
    <submittedName>
        <fullName evidence="2">Poly(A)-specific ribonuclease pnldc1</fullName>
    </submittedName>
</protein>
<gene>
    <name evidence="2" type="ORF">M0812_17564</name>
    <name evidence="3" type="ORF">M0813_06103</name>
</gene>
<proteinExistence type="inferred from homology"/>
<dbReference type="Gene3D" id="3.30.70.330">
    <property type="match status" value="1"/>
</dbReference>